<dbReference type="EMBL" id="CAACVJ010000013">
    <property type="protein sequence ID" value="VEP11581.1"/>
    <property type="molecule type" value="Genomic_DNA"/>
</dbReference>
<reference evidence="1 2" key="1">
    <citation type="submission" date="2019-01" db="EMBL/GenBank/DDBJ databases">
        <authorList>
            <person name="Brito A."/>
        </authorList>
    </citation>
    <scope>NUCLEOTIDE SEQUENCE [LARGE SCALE GENOMIC DNA]</scope>
    <source>
        <strain evidence="1">1</strain>
    </source>
</reference>
<evidence type="ECO:0000313" key="1">
    <source>
        <dbReference type="EMBL" id="VEP11581.1"/>
    </source>
</evidence>
<sequence>MRSLAEETSAGSLVNYECVNNYAQILILNLSSGVRKNMQLKFCLTNYR</sequence>
<dbReference type="AlphaFoldDB" id="A0A563VJK1"/>
<proteinExistence type="predicted"/>
<evidence type="ECO:0000313" key="2">
    <source>
        <dbReference type="Proteomes" id="UP000320055"/>
    </source>
</evidence>
<organism evidence="1 2">
    <name type="scientific">Hyella patelloides LEGE 07179</name>
    <dbReference type="NCBI Taxonomy" id="945734"/>
    <lineage>
        <taxon>Bacteria</taxon>
        <taxon>Bacillati</taxon>
        <taxon>Cyanobacteriota</taxon>
        <taxon>Cyanophyceae</taxon>
        <taxon>Pleurocapsales</taxon>
        <taxon>Hyellaceae</taxon>
        <taxon>Hyella</taxon>
    </lineage>
</organism>
<dbReference type="Proteomes" id="UP000320055">
    <property type="component" value="Unassembled WGS sequence"/>
</dbReference>
<name>A0A563VJK1_9CYAN</name>
<protein>
    <submittedName>
        <fullName evidence="1">Uncharacterized protein</fullName>
    </submittedName>
</protein>
<accession>A0A563VJK1</accession>
<keyword evidence="2" id="KW-1185">Reference proteome</keyword>
<gene>
    <name evidence="1" type="ORF">H1P_110031</name>
</gene>